<evidence type="ECO:0000313" key="3">
    <source>
        <dbReference type="Proteomes" id="UP000198736"/>
    </source>
</evidence>
<dbReference type="Pfam" id="PF04187">
    <property type="entry name" value="Cofac_haem_bdg"/>
    <property type="match status" value="1"/>
</dbReference>
<evidence type="ECO:0000259" key="1">
    <source>
        <dbReference type="Pfam" id="PF04187"/>
    </source>
</evidence>
<feature type="domain" description="Haem-binding uptake Tiki superfamily ChaN" evidence="1">
    <location>
        <begin position="67"/>
        <end position="283"/>
    </location>
</feature>
<dbReference type="Gene3D" id="3.40.50.11550">
    <property type="match status" value="1"/>
</dbReference>
<accession>A0A0S4LDF7</accession>
<dbReference type="STRING" id="1742973.COMA2_170121"/>
<keyword evidence="3" id="KW-1185">Reference proteome</keyword>
<organism evidence="2 3">
    <name type="scientific">Candidatus Nitrospira nitrificans</name>
    <dbReference type="NCBI Taxonomy" id="1742973"/>
    <lineage>
        <taxon>Bacteria</taxon>
        <taxon>Pseudomonadati</taxon>
        <taxon>Nitrospirota</taxon>
        <taxon>Nitrospiria</taxon>
        <taxon>Nitrospirales</taxon>
        <taxon>Nitrospiraceae</taxon>
        <taxon>Nitrospira</taxon>
    </lineage>
</organism>
<dbReference type="InterPro" id="IPR007314">
    <property type="entry name" value="Cofac_haem-bd_dom"/>
</dbReference>
<proteinExistence type="predicted"/>
<evidence type="ECO:0000313" key="2">
    <source>
        <dbReference type="EMBL" id="CUS34640.1"/>
    </source>
</evidence>
<protein>
    <recommendedName>
        <fullName evidence="1">Haem-binding uptake Tiki superfamily ChaN domain-containing protein</fullName>
    </recommendedName>
</protein>
<dbReference type="EMBL" id="CZPZ01000009">
    <property type="protein sequence ID" value="CUS34640.1"/>
    <property type="molecule type" value="Genomic_DNA"/>
</dbReference>
<sequence>MRMRFLSTDSLGWQSSVLLLVLVGLLAFPIGCAAERDGSLRSTADEGWQPWQILDTRTGRVLSFSELINNLERSDIVYLGEEHHNPYHIEAALKVLEHLVADGIEPTIGMEMFGWDGQPALDAYVATDQPVTSEFLEQVRWKQNWGGAFEDYAPLVTFARDRRLSVRAMNPPKPLIRRVVKQGLDQAKQEPEWAPWGILQDEIIDDPPYREKIVDQLRRCHGGSEEHFRTMYEASMVRDEGMARTLVIAQEEFRRENGGPRRMIVSYTGGGHVQFNLPVPKRVARRLGGDVKQTTIYMTSFEPAKTAEIQALMQEFIADYVWLTPTGKANPAKPCR</sequence>
<dbReference type="RefSeq" id="WP_175304446.1">
    <property type="nucleotide sequence ID" value="NZ_CZPZ01000009.1"/>
</dbReference>
<reference evidence="3" key="1">
    <citation type="submission" date="2015-10" db="EMBL/GenBank/DDBJ databases">
        <authorList>
            <person name="Luecker S."/>
            <person name="Luecker S."/>
        </authorList>
    </citation>
    <scope>NUCLEOTIDE SEQUENCE [LARGE SCALE GENOMIC DNA]</scope>
</reference>
<dbReference type="AlphaFoldDB" id="A0A0S4LDF7"/>
<dbReference type="CDD" id="cd14727">
    <property type="entry name" value="ChanN-like"/>
    <property type="match status" value="1"/>
</dbReference>
<dbReference type="SUPFAM" id="SSF159501">
    <property type="entry name" value="EreA/ChaN-like"/>
    <property type="match status" value="1"/>
</dbReference>
<gene>
    <name evidence="2" type="ORF">COMA2_170121</name>
</gene>
<name>A0A0S4LDF7_9BACT</name>
<dbReference type="Proteomes" id="UP000198736">
    <property type="component" value="Unassembled WGS sequence"/>
</dbReference>